<feature type="domain" description="Helicase ATP-binding" evidence="9">
    <location>
        <begin position="1200"/>
        <end position="1383"/>
    </location>
</feature>
<dbReference type="RefSeq" id="WP_344941190.1">
    <property type="nucleotide sequence ID" value="NZ_BAAAZR010000008.1"/>
</dbReference>
<comment type="catalytic activity">
    <reaction evidence="7">
        <text>Couples ATP hydrolysis with the unwinding of duplex DNA by translocating in the 3'-5' direction.</text>
        <dbReference type="EC" id="5.6.2.4"/>
    </reaction>
</comment>
<dbReference type="InterPro" id="IPR013520">
    <property type="entry name" value="Ribonucl_H"/>
</dbReference>
<dbReference type="Pfam" id="PF00271">
    <property type="entry name" value="Helicase_C"/>
    <property type="match status" value="1"/>
</dbReference>
<evidence type="ECO:0000256" key="7">
    <source>
        <dbReference type="ARBA" id="ARBA00034617"/>
    </source>
</evidence>
<keyword evidence="3" id="KW-0378">Hydrolase</keyword>
<dbReference type="Proteomes" id="UP001500888">
    <property type="component" value="Unassembled WGS sequence"/>
</dbReference>
<evidence type="ECO:0000256" key="1">
    <source>
        <dbReference type="ARBA" id="ARBA00005446"/>
    </source>
</evidence>
<dbReference type="PROSITE" id="PS51193">
    <property type="entry name" value="HELICASE_ATP_BIND_2"/>
    <property type="match status" value="1"/>
</dbReference>
<evidence type="ECO:0000259" key="9">
    <source>
        <dbReference type="PROSITE" id="PS51192"/>
    </source>
</evidence>
<evidence type="ECO:0000256" key="5">
    <source>
        <dbReference type="ARBA" id="ARBA00023125"/>
    </source>
</evidence>
<dbReference type="InterPro" id="IPR027417">
    <property type="entry name" value="P-loop_NTPase"/>
</dbReference>
<dbReference type="InterPro" id="IPR012337">
    <property type="entry name" value="RNaseH-like_sf"/>
</dbReference>
<dbReference type="InterPro" id="IPR011545">
    <property type="entry name" value="DEAD/DEAH_box_helicase_dom"/>
</dbReference>
<keyword evidence="6" id="KW-0413">Isomerase</keyword>
<dbReference type="PANTHER" id="PTHR13710">
    <property type="entry name" value="DNA HELICASE RECQ FAMILY MEMBER"/>
    <property type="match status" value="1"/>
</dbReference>
<proteinExistence type="inferred from homology"/>
<dbReference type="InterPro" id="IPR014001">
    <property type="entry name" value="Helicase_ATP-bd"/>
</dbReference>
<evidence type="ECO:0000256" key="6">
    <source>
        <dbReference type="ARBA" id="ARBA00023235"/>
    </source>
</evidence>
<dbReference type="PANTHER" id="PTHR13710:SF105">
    <property type="entry name" value="ATP-DEPENDENT DNA HELICASE Q1"/>
    <property type="match status" value="1"/>
</dbReference>
<evidence type="ECO:0000256" key="2">
    <source>
        <dbReference type="ARBA" id="ARBA00022741"/>
    </source>
</evidence>
<dbReference type="Pfam" id="PF00270">
    <property type="entry name" value="DEAD"/>
    <property type="match status" value="1"/>
</dbReference>
<dbReference type="EC" id="5.6.2.4" evidence="8"/>
<dbReference type="InterPro" id="IPR036397">
    <property type="entry name" value="RNaseH_sf"/>
</dbReference>
<dbReference type="Pfam" id="PF13307">
    <property type="entry name" value="Helicase_C_2"/>
    <property type="match status" value="1"/>
</dbReference>
<dbReference type="SMART" id="SM00487">
    <property type="entry name" value="DEXDc"/>
    <property type="match status" value="2"/>
</dbReference>
<dbReference type="SUPFAM" id="SSF52540">
    <property type="entry name" value="P-loop containing nucleoside triphosphate hydrolases"/>
    <property type="match status" value="2"/>
</dbReference>
<feature type="domain" description="Helicase C-terminal" evidence="11">
    <location>
        <begin position="1422"/>
        <end position="1577"/>
    </location>
</feature>
<dbReference type="SUPFAM" id="SSF53098">
    <property type="entry name" value="Ribonuclease H-like"/>
    <property type="match status" value="1"/>
</dbReference>
<dbReference type="Gene3D" id="3.40.50.300">
    <property type="entry name" value="P-loop containing nucleotide triphosphate hydrolases"/>
    <property type="match status" value="5"/>
</dbReference>
<evidence type="ECO:0000313" key="12">
    <source>
        <dbReference type="EMBL" id="GAA3813209.1"/>
    </source>
</evidence>
<dbReference type="CDD" id="cd06127">
    <property type="entry name" value="DEDDh"/>
    <property type="match status" value="1"/>
</dbReference>
<dbReference type="SMART" id="SM00479">
    <property type="entry name" value="EXOIII"/>
    <property type="match status" value="1"/>
</dbReference>
<name>A0ABP7I9W5_9ACTN</name>
<dbReference type="EMBL" id="BAAAZR010000008">
    <property type="protein sequence ID" value="GAA3813209.1"/>
    <property type="molecule type" value="Genomic_DNA"/>
</dbReference>
<dbReference type="InterPro" id="IPR001650">
    <property type="entry name" value="Helicase_C-like"/>
</dbReference>
<organism evidence="12 13">
    <name type="scientific">Sphaerisporangium flaviroseum</name>
    <dbReference type="NCBI Taxonomy" id="509199"/>
    <lineage>
        <taxon>Bacteria</taxon>
        <taxon>Bacillati</taxon>
        <taxon>Actinomycetota</taxon>
        <taxon>Actinomycetes</taxon>
        <taxon>Streptosporangiales</taxon>
        <taxon>Streptosporangiaceae</taxon>
        <taxon>Sphaerisporangium</taxon>
    </lineage>
</organism>
<evidence type="ECO:0000256" key="4">
    <source>
        <dbReference type="ARBA" id="ARBA00022840"/>
    </source>
</evidence>
<dbReference type="CDD" id="cd17920">
    <property type="entry name" value="DEXHc_RecQ"/>
    <property type="match status" value="1"/>
</dbReference>
<protein>
    <recommendedName>
        <fullName evidence="8">DNA 3'-5' helicase</fullName>
        <ecNumber evidence="8">5.6.2.4</ecNumber>
    </recommendedName>
</protein>
<keyword evidence="13" id="KW-1185">Reference proteome</keyword>
<dbReference type="InterPro" id="IPR014013">
    <property type="entry name" value="Helic_SF1/SF2_ATP-bd_DinG/Rad3"/>
</dbReference>
<keyword evidence="5" id="KW-0238">DNA-binding</keyword>
<evidence type="ECO:0000256" key="8">
    <source>
        <dbReference type="ARBA" id="ARBA00034808"/>
    </source>
</evidence>
<evidence type="ECO:0000256" key="3">
    <source>
        <dbReference type="ARBA" id="ARBA00022801"/>
    </source>
</evidence>
<dbReference type="PROSITE" id="PS51192">
    <property type="entry name" value="HELICASE_ATP_BIND_1"/>
    <property type="match status" value="1"/>
</dbReference>
<dbReference type="InterPro" id="IPR006555">
    <property type="entry name" value="ATP-dep_Helicase_C"/>
</dbReference>
<dbReference type="SMART" id="SM00491">
    <property type="entry name" value="HELICc2"/>
    <property type="match status" value="1"/>
</dbReference>
<sequence>MTQPNLSGTAQRIVALVEGAPDGLTPAELTALAQARFPRLSAARIASLISEALAAGALVQADGKLRSTGGGDSAKEVGDTVLVTSRPLRAIVLDLESVVRTTSVEPFVDRRIFQIGAVRFGADSDWVRAQARFDRWVRLPDDGWEITYEHLRDVHQAEAIPPGGALEALREFAAGADCVVAYNGTSADFPLLNEAFQREDLPPLTGEYVDAFYLALALWPGAPAHRLAGLARHLDIDVAQLSWHDARDDAELLARIMAAGAGHLAGWPAALADLVASVCPDSSAWRLLREIAGTGELVGESRPHGHVDVVALTQALMVVPPARGGQAGRVTMTVPAQICGADGAVDPVRLASVSHGAQVRRRQAQEEMTAALRQWAREGVAGLVEAPTGTGKSLAVLAVALDWLSGGTNRNVIVATYTKQLQAQLAADVARLDAVVPGLLQISDVVKGRANRLSLRALMISLADATTFDRPRRSRPGVHNRFLAARGFRELLVFLLLRLLAARDPVNLWSARSVDPVDVPAFFFEYLGPVAAAWLDSLSQANSGDYDAAAPQPIARHTNLVSEAIEGHRLILANHALLMAHVGELAALGPETLLIIDEAHQLEDAATSALTVSLDYRAVEDLYAEAVAWVKEAPRCPERDAVAATVANLGNLLDHEQLPKVASQAFDARSAGVGALIGSRAVTLASPYGGTAGAARVRVLAASLLRLAGVAESIAGSLAAFLAEHRAGLDFFATERVQGLLSRVKAAQTSASRLSTDIDAVLGPSPALLPSGGADGLPPGTSNQVVFAEEIEALKSGLRTYRFRIASSPIDLPEDPAWRRFLTVYARTYFVSATLRVGGSWTFIRDRLGLPEHTRELHLPNPFNLAEQAELVCFADFPSWAEQTEGAMRTVAHQLAGYATEMIRPSAHGDHDGGALVLTTARSTAGGITDHLVRELRRRGDETPVISALERGNNRAFAEFTDAEYGGGMLVGTKGLWQGVDVADPDRLRLVWVNKLPFAPFAAPVIEARRAAVAARAESADADDPEMAATMRYYLPLAALQLRQAVGRLIRSERHRGVVIISDRKLAGSTALRRAYRQMFLGSLEPALLRPDPETGEPGGGNVTSMVEGWRRIWRFFAMNHLMEQGRAAALSTDEALAEHTLLPETRGIRALALTADQVGRLRERGELADEVLRRAAQVGGLLHLSEIPATLKNGQIEVIRAVADGRDVLGLLPTGFGKSFCFQLPALVLPGVTIVVSPLVALMHDQALELNRSIGGAVRALVAPLRESSSRAGKTEVADQLQGRADHGIKLIYLSPERLCQTRMRELVRQAVGSGVISRIVLDEAHTAVQWGDDFRPAFRRVEGLLAELRQDFALPVTALTATANRTVHEGLRERVFGLPPAPRQGRTEKLVTVQENPIRPELAIFRRSIRAAGPLTVAGLTEEILDKITDHSIFYCLTVKEVVALHAHLREYLGDAGVRVLRFHGRLTEAEKAAVMTEFREAPRREEENFVPLVVVATSAFGLGINRPDVRTVFCVSPPTDLAALYQQIGRAGRDGLGVNAGLALITGKGLRTVRFMAGRDLPPALLARMGRAVLRCQGILDAASVADTLIGEDLVAGRLDPGEAGEERVAEEYRDGVTRVFAALADLGAVEDLGDFPPVVAVKSTEPGAVNMSEVAEKAVTALLALPPRHGPLHLAHLDVAKLDAHLGKEVPSYQDVAPHPAATWEFLADLHDRGRIDVSAAPSRRFVTGVIAHRSDLPEEFQAALSGRAARAAAETAALVDFFEDRSTCANRKFADYFGISDLPTGCCTTATNRCSACWDFHVRPLGETRPAVAEALATPRPRPAGARTDAMRLARRLDQQVAALLWHVTRGLTAFDLRLALNGEESWFYAAERRRVRLPNSVLTSRYFGANPGVDLARIEESLTRLAADGRVVQMGKRWRDTGNVRREQARAKRAEGSAL</sequence>
<gene>
    <name evidence="12" type="ORF">GCM10022226_37400</name>
</gene>
<dbReference type="PROSITE" id="PS51194">
    <property type="entry name" value="HELICASE_CTER"/>
    <property type="match status" value="1"/>
</dbReference>
<dbReference type="SMART" id="SM00490">
    <property type="entry name" value="HELICc"/>
    <property type="match status" value="1"/>
</dbReference>
<reference evidence="13" key="1">
    <citation type="journal article" date="2019" name="Int. J. Syst. Evol. Microbiol.">
        <title>The Global Catalogue of Microorganisms (GCM) 10K type strain sequencing project: providing services to taxonomists for standard genome sequencing and annotation.</title>
        <authorList>
            <consortium name="The Broad Institute Genomics Platform"/>
            <consortium name="The Broad Institute Genome Sequencing Center for Infectious Disease"/>
            <person name="Wu L."/>
            <person name="Ma J."/>
        </authorList>
    </citation>
    <scope>NUCLEOTIDE SEQUENCE [LARGE SCALE GENOMIC DNA]</scope>
    <source>
        <strain evidence="13">JCM 16908</strain>
    </source>
</reference>
<feature type="domain" description="Helicase ATP-binding" evidence="10">
    <location>
        <begin position="351"/>
        <end position="662"/>
    </location>
</feature>
<comment type="similarity">
    <text evidence="1">Belongs to the helicase family. RecQ subfamily.</text>
</comment>
<evidence type="ECO:0000259" key="10">
    <source>
        <dbReference type="PROSITE" id="PS51193"/>
    </source>
</evidence>
<comment type="caution">
    <text evidence="12">The sequence shown here is derived from an EMBL/GenBank/DDBJ whole genome shotgun (WGS) entry which is preliminary data.</text>
</comment>
<evidence type="ECO:0000259" key="11">
    <source>
        <dbReference type="PROSITE" id="PS51194"/>
    </source>
</evidence>
<keyword evidence="4" id="KW-0067">ATP-binding</keyword>
<accession>A0ABP7I9W5</accession>
<dbReference type="Gene3D" id="3.30.420.10">
    <property type="entry name" value="Ribonuclease H-like superfamily/Ribonuclease H"/>
    <property type="match status" value="1"/>
</dbReference>
<evidence type="ECO:0000313" key="13">
    <source>
        <dbReference type="Proteomes" id="UP001500888"/>
    </source>
</evidence>
<keyword evidence="2" id="KW-0547">Nucleotide-binding</keyword>